<evidence type="ECO:0000313" key="18">
    <source>
        <dbReference type="Proteomes" id="UP000622604"/>
    </source>
</evidence>
<evidence type="ECO:0000313" key="17">
    <source>
        <dbReference type="EMBL" id="GGZ63356.1"/>
    </source>
</evidence>
<dbReference type="SUPFAM" id="SSF63737">
    <property type="entry name" value="Leukotriene A4 hydrolase N-terminal domain"/>
    <property type="match status" value="1"/>
</dbReference>
<dbReference type="Gene3D" id="2.60.40.1730">
    <property type="entry name" value="tricorn interacting facor f3 domain"/>
    <property type="match status" value="1"/>
</dbReference>
<keyword evidence="7 10" id="KW-0862">Zinc</keyword>
<organism evidence="17 18">
    <name type="scientific">Paraglaciecola chathamensis</name>
    <dbReference type="NCBI Taxonomy" id="368405"/>
    <lineage>
        <taxon>Bacteria</taxon>
        <taxon>Pseudomonadati</taxon>
        <taxon>Pseudomonadota</taxon>
        <taxon>Gammaproteobacteria</taxon>
        <taxon>Alteromonadales</taxon>
        <taxon>Alteromonadaceae</taxon>
        <taxon>Paraglaciecola</taxon>
    </lineage>
</organism>
<dbReference type="InterPro" id="IPR024571">
    <property type="entry name" value="ERAP1-like_C_dom"/>
</dbReference>
<keyword evidence="5 10" id="KW-0479">Metal-binding</keyword>
<dbReference type="GO" id="GO:0042277">
    <property type="term" value="F:peptide binding"/>
    <property type="evidence" value="ECO:0007669"/>
    <property type="project" value="TreeGrafter"/>
</dbReference>
<feature type="signal peptide" evidence="13">
    <location>
        <begin position="1"/>
        <end position="22"/>
    </location>
</feature>
<evidence type="ECO:0000259" key="14">
    <source>
        <dbReference type="Pfam" id="PF01433"/>
    </source>
</evidence>
<dbReference type="Pfam" id="PF01433">
    <property type="entry name" value="Peptidase_M1"/>
    <property type="match status" value="1"/>
</dbReference>
<comment type="cofactor">
    <cofactor evidence="10 12">
        <name>Zn(2+)</name>
        <dbReference type="ChEBI" id="CHEBI:29105"/>
    </cofactor>
    <text evidence="10 12">Binds 1 zinc ion per subunit.</text>
</comment>
<keyword evidence="6 12" id="KW-0378">Hydrolase</keyword>
<dbReference type="PANTHER" id="PTHR11533">
    <property type="entry name" value="PROTEASE M1 ZINC METALLOPROTEASE"/>
    <property type="match status" value="1"/>
</dbReference>
<feature type="domain" description="Aminopeptidase N-like N-terminal" evidence="16">
    <location>
        <begin position="35"/>
        <end position="209"/>
    </location>
</feature>
<dbReference type="Gene3D" id="1.10.390.10">
    <property type="entry name" value="Neutral Protease Domain 2"/>
    <property type="match status" value="1"/>
</dbReference>
<dbReference type="RefSeq" id="WP_191866000.1">
    <property type="nucleotide sequence ID" value="NZ_BMZC01000005.1"/>
</dbReference>
<dbReference type="CDD" id="cd09601">
    <property type="entry name" value="M1_APN-Q_like"/>
    <property type="match status" value="1"/>
</dbReference>
<dbReference type="InterPro" id="IPR042097">
    <property type="entry name" value="Aminopeptidase_N-like_N_sf"/>
</dbReference>
<evidence type="ECO:0000256" key="13">
    <source>
        <dbReference type="SAM" id="SignalP"/>
    </source>
</evidence>
<dbReference type="EMBL" id="BMZC01000005">
    <property type="protein sequence ID" value="GGZ63356.1"/>
    <property type="molecule type" value="Genomic_DNA"/>
</dbReference>
<dbReference type="Proteomes" id="UP000622604">
    <property type="component" value="Unassembled WGS sequence"/>
</dbReference>
<dbReference type="Pfam" id="PF11838">
    <property type="entry name" value="ERAP1_C"/>
    <property type="match status" value="1"/>
</dbReference>
<protein>
    <recommendedName>
        <fullName evidence="12">Aminopeptidase</fullName>
        <ecNumber evidence="12">3.4.11.-</ecNumber>
    </recommendedName>
</protein>
<dbReference type="Gene3D" id="1.25.50.20">
    <property type="match status" value="1"/>
</dbReference>
<keyword evidence="13" id="KW-0732">Signal</keyword>
<feature type="binding site" evidence="10">
    <location>
        <position position="318"/>
    </location>
    <ligand>
        <name>Zn(2+)</name>
        <dbReference type="ChEBI" id="CHEBI:29105"/>
        <note>catalytic</note>
    </ligand>
</feature>
<evidence type="ECO:0000256" key="1">
    <source>
        <dbReference type="ARBA" id="ARBA00000098"/>
    </source>
</evidence>
<dbReference type="InterPro" id="IPR001930">
    <property type="entry name" value="Peptidase_M1"/>
</dbReference>
<dbReference type="AlphaFoldDB" id="A0A8H9IDH1"/>
<dbReference type="InterPro" id="IPR027268">
    <property type="entry name" value="Peptidase_M4/M1_CTD_sf"/>
</dbReference>
<dbReference type="GO" id="GO:0005737">
    <property type="term" value="C:cytoplasm"/>
    <property type="evidence" value="ECO:0007669"/>
    <property type="project" value="TreeGrafter"/>
</dbReference>
<dbReference type="GO" id="GO:0005615">
    <property type="term" value="C:extracellular space"/>
    <property type="evidence" value="ECO:0007669"/>
    <property type="project" value="TreeGrafter"/>
</dbReference>
<feature type="chain" id="PRO_5034362905" description="Aminopeptidase" evidence="13">
    <location>
        <begin position="23"/>
        <end position="859"/>
    </location>
</feature>
<evidence type="ECO:0000256" key="8">
    <source>
        <dbReference type="ARBA" id="ARBA00023049"/>
    </source>
</evidence>
<evidence type="ECO:0000256" key="6">
    <source>
        <dbReference type="ARBA" id="ARBA00022801"/>
    </source>
</evidence>
<feature type="binding site" evidence="10">
    <location>
        <position position="337"/>
    </location>
    <ligand>
        <name>Zn(2+)</name>
        <dbReference type="ChEBI" id="CHEBI:29105"/>
        <note>catalytic</note>
    </ligand>
</feature>
<dbReference type="InterPro" id="IPR014782">
    <property type="entry name" value="Peptidase_M1_dom"/>
</dbReference>
<evidence type="ECO:0000256" key="11">
    <source>
        <dbReference type="PIRSR" id="PIRSR634016-4"/>
    </source>
</evidence>
<dbReference type="GO" id="GO:0043171">
    <property type="term" value="P:peptide catabolic process"/>
    <property type="evidence" value="ECO:0007669"/>
    <property type="project" value="TreeGrafter"/>
</dbReference>
<evidence type="ECO:0000259" key="15">
    <source>
        <dbReference type="Pfam" id="PF11838"/>
    </source>
</evidence>
<accession>A0A8H9IDH1</accession>
<dbReference type="GO" id="GO:0070006">
    <property type="term" value="F:metalloaminopeptidase activity"/>
    <property type="evidence" value="ECO:0007669"/>
    <property type="project" value="TreeGrafter"/>
</dbReference>
<dbReference type="InterPro" id="IPR034016">
    <property type="entry name" value="M1_APN-typ"/>
</dbReference>
<dbReference type="PANTHER" id="PTHR11533:SF174">
    <property type="entry name" value="PUROMYCIN-SENSITIVE AMINOPEPTIDASE-RELATED"/>
    <property type="match status" value="1"/>
</dbReference>
<dbReference type="InterPro" id="IPR050344">
    <property type="entry name" value="Peptidase_M1_aminopeptidases"/>
</dbReference>
<dbReference type="InterPro" id="IPR045357">
    <property type="entry name" value="Aminopeptidase_N-like_N"/>
</dbReference>
<comment type="similarity">
    <text evidence="2 12">Belongs to the peptidase M1 family.</text>
</comment>
<reference evidence="17" key="1">
    <citation type="journal article" date="2014" name="Int. J. Syst. Evol. Microbiol.">
        <title>Complete genome sequence of Corynebacterium casei LMG S-19264T (=DSM 44701T), isolated from a smear-ripened cheese.</title>
        <authorList>
            <consortium name="US DOE Joint Genome Institute (JGI-PGF)"/>
            <person name="Walter F."/>
            <person name="Albersmeier A."/>
            <person name="Kalinowski J."/>
            <person name="Ruckert C."/>
        </authorList>
    </citation>
    <scope>NUCLEOTIDE SEQUENCE</scope>
    <source>
        <strain evidence="17">KCTC 32337</strain>
    </source>
</reference>
<comment type="catalytic activity">
    <reaction evidence="1">
        <text>Release of an N-terminal amino acid, Xaa-|-Yaa- from a peptide, amide or arylamide. Xaa is preferably Ala, but may be most amino acids including Pro (slow action). When a terminal hydrophobic residue is followed by a prolyl residue, the two may be released as an intact Xaa-Pro dipeptide.</text>
        <dbReference type="EC" id="3.4.11.2"/>
    </reaction>
</comment>
<feature type="site" description="Transition state stabilizer" evidence="11">
    <location>
        <position position="396"/>
    </location>
</feature>
<dbReference type="PRINTS" id="PR00756">
    <property type="entry name" value="ALADIPTASE"/>
</dbReference>
<evidence type="ECO:0000256" key="3">
    <source>
        <dbReference type="ARBA" id="ARBA00022438"/>
    </source>
</evidence>
<keyword evidence="8 12" id="KW-0482">Metalloprotease</keyword>
<dbReference type="SUPFAM" id="SSF55486">
    <property type="entry name" value="Metalloproteases ('zincins'), catalytic domain"/>
    <property type="match status" value="1"/>
</dbReference>
<dbReference type="GO" id="GO:0006508">
    <property type="term" value="P:proteolysis"/>
    <property type="evidence" value="ECO:0007669"/>
    <property type="project" value="UniProtKB-KW"/>
</dbReference>
<evidence type="ECO:0000259" key="16">
    <source>
        <dbReference type="Pfam" id="PF17900"/>
    </source>
</evidence>
<feature type="active site" description="Proton acceptor" evidence="9">
    <location>
        <position position="315"/>
    </location>
</feature>
<dbReference type="Gene3D" id="2.60.40.1910">
    <property type="match status" value="1"/>
</dbReference>
<evidence type="ECO:0000256" key="7">
    <source>
        <dbReference type="ARBA" id="ARBA00022833"/>
    </source>
</evidence>
<evidence type="ECO:0000256" key="2">
    <source>
        <dbReference type="ARBA" id="ARBA00010136"/>
    </source>
</evidence>
<evidence type="ECO:0000256" key="9">
    <source>
        <dbReference type="PIRSR" id="PIRSR634016-1"/>
    </source>
</evidence>
<evidence type="ECO:0000256" key="5">
    <source>
        <dbReference type="ARBA" id="ARBA00022723"/>
    </source>
</evidence>
<evidence type="ECO:0000256" key="12">
    <source>
        <dbReference type="RuleBase" id="RU364040"/>
    </source>
</evidence>
<dbReference type="GO" id="GO:0016020">
    <property type="term" value="C:membrane"/>
    <property type="evidence" value="ECO:0007669"/>
    <property type="project" value="TreeGrafter"/>
</dbReference>
<gene>
    <name evidence="17" type="primary">ape1</name>
    <name evidence="17" type="ORF">GCM10011274_21840</name>
</gene>
<sequence>MTFIQRCLGAAFTLLIATQAIANEEAYRLGDNVTPSFQQISLKIDPNQATFSGETTITIHIENPTDVVRFYQRDLDVYKAEIIDGMDRFELTLSSHAYDIQHAKAQDILPAKTYQLHMEFTGKVNTTSDGMYLSTFEGKNYIFTQFEDMHARRAFPSFDEPSYKIPYQLTITAPSVNTVISNTPVESTNTEDGWQTVEFKKTKPMPSYLVAFAVGEMDSAEITELSVPGRIYTPKGQAHRTKFAVAQTPKILSALEDYFATPYPYEKLDFIAVPNFTHGAMENAGLVTFRRSLLLLDDAPRLTEQSSPIKTITHELAHMWYGNLVTMTWWDDLWLNEAFASWMEGKITMALYPELNTQAQLVQEGAFAGDASPTTKAVKKEVRSQTDVMDGLGLNYSKGESILQMVEALVGEDAFQKGVQRYMQKHAWGNAQAEDLWEVLESVADFDVPAMMQTYLEQPAYPLVSFADNGDISQSRYHLSGAEVTAQTWIVPLAITYKKNDKLIHSQLFLDKRKMNLPELAQAQWVYPNDNAMGYMRWQIPAEQLHALLEDTQVLNAREKKSLLYNSDALLKADKISLSQHMAVLDALAKDSDPVVARSVVASLSDLTYLVDDDNKALFADFLNSKLSHWFARLGTVEDKSDSNDVSRLRTAVFGLLSRYTQNEAVLKESRRITEKFLKDDTSTGRAIAANAMRSLAVNDSENWFEKYKAAYIASNDANTQSSIRYGMLFSNPVVLQKVLNLALSDAVSPANVLGFIATASHAKENKDELYQWLDSNMEKVTAKMPAYHIARMPEYVSSSCSQHNIDLAQDFYAKHKDKYDGMARSYDVAQDESRQCAKLKQANQGAFNQYLQGATAYF</sequence>
<evidence type="ECO:0000256" key="4">
    <source>
        <dbReference type="ARBA" id="ARBA00022670"/>
    </source>
</evidence>
<name>A0A8H9IDH1_9ALTE</name>
<dbReference type="Pfam" id="PF17900">
    <property type="entry name" value="Peptidase_M1_N"/>
    <property type="match status" value="1"/>
</dbReference>
<keyword evidence="3 12" id="KW-0031">Aminopeptidase</keyword>
<reference evidence="17" key="2">
    <citation type="submission" date="2020-09" db="EMBL/GenBank/DDBJ databases">
        <authorList>
            <person name="Sun Q."/>
            <person name="Kim S."/>
        </authorList>
    </citation>
    <scope>NUCLEOTIDE SEQUENCE</scope>
    <source>
        <strain evidence="17">KCTC 32337</strain>
    </source>
</reference>
<dbReference type="GO" id="GO:0008270">
    <property type="term" value="F:zinc ion binding"/>
    <property type="evidence" value="ECO:0007669"/>
    <property type="project" value="UniProtKB-UniRule"/>
</dbReference>
<feature type="domain" description="ERAP1-like C-terminal" evidence="15">
    <location>
        <begin position="525"/>
        <end position="833"/>
    </location>
</feature>
<evidence type="ECO:0000256" key="10">
    <source>
        <dbReference type="PIRSR" id="PIRSR634016-3"/>
    </source>
</evidence>
<keyword evidence="4 12" id="KW-0645">Protease</keyword>
<dbReference type="EC" id="3.4.11.-" evidence="12"/>
<dbReference type="GO" id="GO:0016285">
    <property type="term" value="F:alanyl aminopeptidase activity"/>
    <property type="evidence" value="ECO:0007669"/>
    <property type="project" value="UniProtKB-EC"/>
</dbReference>
<dbReference type="FunFam" id="1.10.390.10:FF:000006">
    <property type="entry name" value="Puromycin-sensitive aminopeptidase"/>
    <property type="match status" value="1"/>
</dbReference>
<feature type="domain" description="Peptidase M1 membrane alanine aminopeptidase" evidence="14">
    <location>
        <begin position="243"/>
        <end position="455"/>
    </location>
</feature>
<proteinExistence type="inferred from homology"/>
<comment type="caution">
    <text evidence="17">The sequence shown here is derived from an EMBL/GenBank/DDBJ whole genome shotgun (WGS) entry which is preliminary data.</text>
</comment>
<feature type="binding site" evidence="10">
    <location>
        <position position="314"/>
    </location>
    <ligand>
        <name>Zn(2+)</name>
        <dbReference type="ChEBI" id="CHEBI:29105"/>
        <note>catalytic</note>
    </ligand>
</feature>